<evidence type="ECO:0000256" key="2">
    <source>
        <dbReference type="ARBA" id="ARBA00009840"/>
    </source>
</evidence>
<evidence type="ECO:0000313" key="8">
    <source>
        <dbReference type="Proteomes" id="UP001207408"/>
    </source>
</evidence>
<keyword evidence="6" id="KW-0812">Transmembrane</keyword>
<comment type="caution">
    <text evidence="7">The sequence shown here is derived from an EMBL/GenBank/DDBJ whole genome shotgun (WGS) entry which is preliminary data.</text>
</comment>
<evidence type="ECO:0000256" key="3">
    <source>
        <dbReference type="ARBA" id="ARBA00023054"/>
    </source>
</evidence>
<dbReference type="GO" id="GO:0006310">
    <property type="term" value="P:DNA recombination"/>
    <property type="evidence" value="ECO:0007669"/>
    <property type="project" value="UniProtKB-KW"/>
</dbReference>
<gene>
    <name evidence="7" type="primary">rmuC</name>
    <name evidence="7" type="ORF">OM074_19860</name>
</gene>
<dbReference type="RefSeq" id="WP_301202381.1">
    <property type="nucleotide sequence ID" value="NZ_JAPDPI010000067.1"/>
</dbReference>
<keyword evidence="3 5" id="KW-0175">Coiled coil</keyword>
<organism evidence="7 8">
    <name type="scientific">Plebeiibacterium marinum</name>
    <dbReference type="NCBI Taxonomy" id="2992111"/>
    <lineage>
        <taxon>Bacteria</taxon>
        <taxon>Pseudomonadati</taxon>
        <taxon>Bacteroidota</taxon>
        <taxon>Bacteroidia</taxon>
        <taxon>Marinilabiliales</taxon>
        <taxon>Marinilabiliaceae</taxon>
        <taxon>Plebeiibacterium</taxon>
    </lineage>
</organism>
<feature type="coiled-coil region" evidence="5">
    <location>
        <begin position="256"/>
        <end position="283"/>
    </location>
</feature>
<evidence type="ECO:0000256" key="1">
    <source>
        <dbReference type="ARBA" id="ARBA00003416"/>
    </source>
</evidence>
<feature type="transmembrane region" description="Helical" evidence="6">
    <location>
        <begin position="6"/>
        <end position="23"/>
    </location>
</feature>
<evidence type="ECO:0000256" key="4">
    <source>
        <dbReference type="ARBA" id="ARBA00023172"/>
    </source>
</evidence>
<dbReference type="EMBL" id="JAPDPI010000067">
    <property type="protein sequence ID" value="MCW3807891.1"/>
    <property type="molecule type" value="Genomic_DNA"/>
</dbReference>
<protein>
    <submittedName>
        <fullName evidence="7">DNA recombination protein RmuC</fullName>
    </submittedName>
</protein>
<keyword evidence="6" id="KW-1133">Transmembrane helix</keyword>
<feature type="coiled-coil region" evidence="5">
    <location>
        <begin position="27"/>
        <end position="96"/>
    </location>
</feature>
<keyword evidence="6" id="KW-0472">Membrane</keyword>
<evidence type="ECO:0000256" key="5">
    <source>
        <dbReference type="SAM" id="Coils"/>
    </source>
</evidence>
<comment type="function">
    <text evidence="1">Involved in DNA recombination.</text>
</comment>
<keyword evidence="8" id="KW-1185">Reference proteome</keyword>
<dbReference type="PANTHER" id="PTHR30563">
    <property type="entry name" value="DNA RECOMBINATION PROTEIN RMUC"/>
    <property type="match status" value="1"/>
</dbReference>
<sequence length="427" mass="48874">MMEIVVAFLVGSIGCFAFLYSYYTSKKSQLRQQVQFFSEENNNLKSQNVEILQKLEKVNNELMQAKMHIAAIDTENAHLINLNKQRQQEIENLHERLSKEFETIADRVLINRSKQISEQSNQKLSDILSPLQERITRFEKKVEETYDKEVRDKLSLKAEVKRLYDLNHRISEEAQNLSKALKGDVKKLGNWGEVILERVLEQSGLTKGREYRREVVDENSNGATIRPDVIIDLPEGKHLIIDSKMSLSAYEEFVTAEDEETKAVALKNHKERLRQHVKDLFEKNYISAKNINCPDFVLMFIPVEASFAAAVENDNDLFSFAWEKKIVPVSPSTLLATLKTVSSIWRQENQNRNAQEIARQSGALYDKFVGFVADLEKIGSNINTLQGNYDTALSKLQQGKGNLISRAEKIKSLGAKTNKSIEDKFLN</sequence>
<name>A0AAE3MHT9_9BACT</name>
<accession>A0AAE3MHT9</accession>
<comment type="similarity">
    <text evidence="2">Belongs to the RmuC family.</text>
</comment>
<evidence type="ECO:0000313" key="7">
    <source>
        <dbReference type="EMBL" id="MCW3807891.1"/>
    </source>
</evidence>
<keyword evidence="4" id="KW-0233">DNA recombination</keyword>
<proteinExistence type="inferred from homology"/>
<reference evidence="7" key="1">
    <citation type="submission" date="2022-10" db="EMBL/GenBank/DDBJ databases">
        <authorList>
            <person name="Yu W.X."/>
        </authorList>
    </citation>
    <scope>NUCLEOTIDE SEQUENCE</scope>
    <source>
        <strain evidence="7">D04</strain>
    </source>
</reference>
<dbReference type="AlphaFoldDB" id="A0AAE3MHT9"/>
<evidence type="ECO:0000256" key="6">
    <source>
        <dbReference type="SAM" id="Phobius"/>
    </source>
</evidence>
<dbReference type="PANTHER" id="PTHR30563:SF0">
    <property type="entry name" value="DNA RECOMBINATION PROTEIN RMUC"/>
    <property type="match status" value="1"/>
</dbReference>
<dbReference type="Pfam" id="PF02646">
    <property type="entry name" value="RmuC"/>
    <property type="match status" value="1"/>
</dbReference>
<dbReference type="Proteomes" id="UP001207408">
    <property type="component" value="Unassembled WGS sequence"/>
</dbReference>
<dbReference type="InterPro" id="IPR003798">
    <property type="entry name" value="DNA_recombination_RmuC"/>
</dbReference>